<evidence type="ECO:0000256" key="6">
    <source>
        <dbReference type="ARBA" id="ARBA00022567"/>
    </source>
</evidence>
<dbReference type="STRING" id="3075.A0A087ST26"/>
<dbReference type="FunFam" id="3.40.50.1260:FF:000006">
    <property type="entry name" value="Phosphoglycerate kinase"/>
    <property type="match status" value="1"/>
</dbReference>
<dbReference type="GO" id="GO:0006096">
    <property type="term" value="P:glycolytic process"/>
    <property type="evidence" value="ECO:0007669"/>
    <property type="project" value="InterPro"/>
</dbReference>
<keyword evidence="6" id="KW-0113">Calvin cycle</keyword>
<evidence type="ECO:0000256" key="1">
    <source>
        <dbReference type="ARBA" id="ARBA00000642"/>
    </source>
</evidence>
<dbReference type="FunFam" id="3.40.50.1260:FF:000003">
    <property type="entry name" value="Phosphoglycerate kinase"/>
    <property type="match status" value="1"/>
</dbReference>
<evidence type="ECO:0000256" key="10">
    <source>
        <dbReference type="ARBA" id="ARBA00022840"/>
    </source>
</evidence>
<comment type="similarity">
    <text evidence="3 13">Belongs to the phosphoglycerate kinase family.</text>
</comment>
<gene>
    <name evidence="16" type="ORF">F751_4355</name>
</gene>
<dbReference type="EMBL" id="KL662183">
    <property type="protein sequence ID" value="KFM28880.1"/>
    <property type="molecule type" value="Genomic_DNA"/>
</dbReference>
<evidence type="ECO:0000256" key="11">
    <source>
        <dbReference type="ARBA" id="ARBA00022842"/>
    </source>
</evidence>
<dbReference type="GO" id="GO:0005524">
    <property type="term" value="F:ATP binding"/>
    <property type="evidence" value="ECO:0007669"/>
    <property type="project" value="UniProtKB-KW"/>
</dbReference>
<proteinExistence type="inferred from homology"/>
<dbReference type="PROSITE" id="PS00111">
    <property type="entry name" value="PGLYCERATE_KINASE"/>
    <property type="match status" value="1"/>
</dbReference>
<dbReference type="PANTHER" id="PTHR11406">
    <property type="entry name" value="PHOSPHOGLYCERATE KINASE"/>
    <property type="match status" value="1"/>
</dbReference>
<evidence type="ECO:0000256" key="2">
    <source>
        <dbReference type="ARBA" id="ARBA00001946"/>
    </source>
</evidence>
<name>A0A087ST26_AUXPR</name>
<dbReference type="Pfam" id="PF00162">
    <property type="entry name" value="PGK"/>
    <property type="match status" value="1"/>
</dbReference>
<protein>
    <recommendedName>
        <fullName evidence="5 13">Phosphoglycerate kinase</fullName>
        <ecNumber evidence="5 13">2.7.2.3</ecNumber>
    </recommendedName>
</protein>
<keyword evidence="9 13" id="KW-0418">Kinase</keyword>
<dbReference type="EC" id="2.7.2.3" evidence="5 13"/>
<dbReference type="GO" id="GO:0019253">
    <property type="term" value="P:reductive pentose-phosphate cycle"/>
    <property type="evidence" value="ECO:0007669"/>
    <property type="project" value="UniProtKB-KW"/>
</dbReference>
<dbReference type="RefSeq" id="XP_011401929.1">
    <property type="nucleotide sequence ID" value="XM_011403627.1"/>
</dbReference>
<evidence type="ECO:0000256" key="13">
    <source>
        <dbReference type="RuleBase" id="RU000532"/>
    </source>
</evidence>
<feature type="compositionally biased region" description="Acidic residues" evidence="15">
    <location>
        <begin position="384"/>
        <end position="409"/>
    </location>
</feature>
<dbReference type="SUPFAM" id="SSF53748">
    <property type="entry name" value="Phosphoglycerate kinase"/>
    <property type="match status" value="1"/>
</dbReference>
<dbReference type="CDD" id="cd00318">
    <property type="entry name" value="Phosphoglycerate_kinase"/>
    <property type="match status" value="1"/>
</dbReference>
<comment type="cofactor">
    <cofactor evidence="2">
        <name>Mg(2+)</name>
        <dbReference type="ChEBI" id="CHEBI:18420"/>
    </cofactor>
</comment>
<evidence type="ECO:0000256" key="3">
    <source>
        <dbReference type="ARBA" id="ARBA00008982"/>
    </source>
</evidence>
<evidence type="ECO:0000256" key="4">
    <source>
        <dbReference type="ARBA" id="ARBA00011245"/>
    </source>
</evidence>
<dbReference type="GO" id="GO:0005829">
    <property type="term" value="C:cytosol"/>
    <property type="evidence" value="ECO:0007669"/>
    <property type="project" value="TreeGrafter"/>
</dbReference>
<keyword evidence="17" id="KW-1185">Reference proteome</keyword>
<evidence type="ECO:0000313" key="17">
    <source>
        <dbReference type="Proteomes" id="UP000028924"/>
    </source>
</evidence>
<comment type="catalytic activity">
    <reaction evidence="1 13">
        <text>(2R)-3-phosphoglycerate + ATP = (2R)-3-phospho-glyceroyl phosphate + ADP</text>
        <dbReference type="Rhea" id="RHEA:14801"/>
        <dbReference type="ChEBI" id="CHEBI:30616"/>
        <dbReference type="ChEBI" id="CHEBI:57604"/>
        <dbReference type="ChEBI" id="CHEBI:58272"/>
        <dbReference type="ChEBI" id="CHEBI:456216"/>
        <dbReference type="EC" id="2.7.2.3"/>
    </reaction>
</comment>
<dbReference type="Gene3D" id="3.40.50.1260">
    <property type="entry name" value="Phosphoglycerate kinase, N-terminal domain"/>
    <property type="match status" value="2"/>
</dbReference>
<keyword evidence="11" id="KW-0460">Magnesium</keyword>
<dbReference type="HAMAP" id="MF_00145">
    <property type="entry name" value="Phosphoglyc_kinase"/>
    <property type="match status" value="1"/>
</dbReference>
<feature type="compositionally biased region" description="Polar residues" evidence="15">
    <location>
        <begin position="289"/>
        <end position="299"/>
    </location>
</feature>
<dbReference type="eggNOG" id="KOG1367">
    <property type="taxonomic scope" value="Eukaryota"/>
</dbReference>
<keyword evidence="8" id="KW-0547">Nucleotide-binding</keyword>
<reference evidence="16 17" key="1">
    <citation type="journal article" date="2014" name="BMC Genomics">
        <title>Oil accumulation mechanisms of the oleaginous microalga Chlorella protothecoides revealed through its genome, transcriptomes, and proteomes.</title>
        <authorList>
            <person name="Gao C."/>
            <person name="Wang Y."/>
            <person name="Shen Y."/>
            <person name="Yan D."/>
            <person name="He X."/>
            <person name="Dai J."/>
            <person name="Wu Q."/>
        </authorList>
    </citation>
    <scope>NUCLEOTIDE SEQUENCE [LARGE SCALE GENOMIC DNA]</scope>
    <source>
        <strain evidence="16 17">0710</strain>
    </source>
</reference>
<evidence type="ECO:0000256" key="5">
    <source>
        <dbReference type="ARBA" id="ARBA00013061"/>
    </source>
</evidence>
<dbReference type="PANTHER" id="PTHR11406:SF23">
    <property type="entry name" value="PHOSPHOGLYCERATE KINASE 1, CHLOROPLASTIC-RELATED"/>
    <property type="match status" value="1"/>
</dbReference>
<dbReference type="GO" id="GO:0004618">
    <property type="term" value="F:phosphoglycerate kinase activity"/>
    <property type="evidence" value="ECO:0007669"/>
    <property type="project" value="UniProtKB-EC"/>
</dbReference>
<evidence type="ECO:0000313" key="16">
    <source>
        <dbReference type="EMBL" id="KFM28880.1"/>
    </source>
</evidence>
<evidence type="ECO:0000256" key="7">
    <source>
        <dbReference type="ARBA" id="ARBA00022679"/>
    </source>
</evidence>
<comment type="pathway">
    <text evidence="12">Carbohydrate biosynthesis.</text>
</comment>
<evidence type="ECO:0000256" key="12">
    <source>
        <dbReference type="ARBA" id="ARBA00024331"/>
    </source>
</evidence>
<dbReference type="AlphaFoldDB" id="A0A087ST26"/>
<comment type="subunit">
    <text evidence="4 14">Monomer.</text>
</comment>
<sequence>MEEVRQMVHAAHFISRRPALIRADLCGDADNKDVLFDASTLPKLESPLVPRKLGKSLKRGTRAWGTPAAEQGLCGSQDGRWQDWRWRSPGIVDKLELLRMGPLTCPVRTLAVLIGTIDLRLLSGKDKDAVWKALQDSVAEASRLYPLDGVTEVAQLEAAVEAGHLPPVSLATVEVAGVVYQFGAGAPPGAAQVGEASQLTTWRPVLWAQFHGPQEAQAFYDANLAPIEASGTAQIIRVKEGPHMATSAPPAEGHLAHIGQALRDRMQQPWREAGLLEAAIGDEADSVAAQPSRTAQPGSQREGAAEQAAPLVSRPTRRGDGAPHPAEARTPGVQEAGDGNGHIRMRGSPLDQSDDESDSGLEYGMDAWQTAHGSEGEGTTDGPSDSEDLGESDSEDEEVDGMEEEDEGLEGAFVMEGVEQDDTAYRNRIETNLVSPVVGNIILVKLIDQENMMSRSITMGRKRNVSDLKEADLKGKTVFLRADLNVPQDKETQKITDDTRIRASLPTIQYLVKNGARVVATSHLGRPKGADKKTSLAPVAERLSELLGTPVGLASDCVGEPAQSKIAALKDGDVLLLENVRWHAEEEKNDPEFAKQLAAGSNIFVNDAFGTAHRAHASTAGVAAYLSPKVAGFLLQKELDFLAGAIDEPKRPFVAIVGGSKVSSKIGVIESLLGKVDRLILGGGMIFTFYRAQGYSVGASLVEEDKIDLAKELIETAKSKGVELVLPSDVIVADKFAPDANSKVVPISAIPEGWLGLDVGPESSKTIATALKDAKTILWNGPLGVFEFEKFAQGTNNVAHLLADLTQNNGAITIIGGGDSVAAVEKAGVADKVSHISTGGGASLELLEGKVLPGASVGGGGGGGN</sequence>
<keyword evidence="10" id="KW-0067">ATP-binding</keyword>
<dbReference type="InterPro" id="IPR001576">
    <property type="entry name" value="Phosphoglycerate_kinase"/>
</dbReference>
<dbReference type="OrthoDB" id="275353at2759"/>
<evidence type="ECO:0000256" key="15">
    <source>
        <dbReference type="SAM" id="MobiDB-lite"/>
    </source>
</evidence>
<dbReference type="GO" id="GO:0006094">
    <property type="term" value="P:gluconeogenesis"/>
    <property type="evidence" value="ECO:0007669"/>
    <property type="project" value="TreeGrafter"/>
</dbReference>
<dbReference type="PRINTS" id="PR00477">
    <property type="entry name" value="PHGLYCKINASE"/>
</dbReference>
<dbReference type="InterPro" id="IPR015824">
    <property type="entry name" value="Phosphoglycerate_kinase_N"/>
</dbReference>
<accession>A0A087ST26</accession>
<dbReference type="InterPro" id="IPR015911">
    <property type="entry name" value="Phosphoglycerate_kinase_CS"/>
</dbReference>
<dbReference type="Proteomes" id="UP000028924">
    <property type="component" value="Unassembled WGS sequence"/>
</dbReference>
<keyword evidence="7 13" id="KW-0808">Transferase</keyword>
<dbReference type="KEGG" id="apro:F751_4355"/>
<evidence type="ECO:0000256" key="8">
    <source>
        <dbReference type="ARBA" id="ARBA00022741"/>
    </source>
</evidence>
<dbReference type="GO" id="GO:0043531">
    <property type="term" value="F:ADP binding"/>
    <property type="evidence" value="ECO:0007669"/>
    <property type="project" value="TreeGrafter"/>
</dbReference>
<evidence type="ECO:0000256" key="9">
    <source>
        <dbReference type="ARBA" id="ARBA00022777"/>
    </source>
</evidence>
<evidence type="ECO:0000256" key="14">
    <source>
        <dbReference type="RuleBase" id="RU000696"/>
    </source>
</evidence>
<dbReference type="GeneID" id="23615746"/>
<organism evidence="16 17">
    <name type="scientific">Auxenochlorella protothecoides</name>
    <name type="common">Green microalga</name>
    <name type="synonym">Chlorella protothecoides</name>
    <dbReference type="NCBI Taxonomy" id="3075"/>
    <lineage>
        <taxon>Eukaryota</taxon>
        <taxon>Viridiplantae</taxon>
        <taxon>Chlorophyta</taxon>
        <taxon>core chlorophytes</taxon>
        <taxon>Trebouxiophyceae</taxon>
        <taxon>Chlorellales</taxon>
        <taxon>Chlorellaceae</taxon>
        <taxon>Auxenochlorella</taxon>
    </lineage>
</organism>
<dbReference type="InterPro" id="IPR036043">
    <property type="entry name" value="Phosphoglycerate_kinase_sf"/>
</dbReference>
<feature type="region of interest" description="Disordered" evidence="15">
    <location>
        <begin position="284"/>
        <end position="410"/>
    </location>
</feature>